<name>A0A9X0ZW63_NEIEL</name>
<dbReference type="Proteomes" id="UP000708805">
    <property type="component" value="Unassembled WGS sequence"/>
</dbReference>
<evidence type="ECO:0000313" key="4">
    <source>
        <dbReference type="Proteomes" id="UP000708805"/>
    </source>
</evidence>
<dbReference type="SUPFAM" id="SSF51735">
    <property type="entry name" value="NAD(P)-binding Rossmann-fold domains"/>
    <property type="match status" value="1"/>
</dbReference>
<sequence length="208" mass="21073">MSNIAIIGSGNMAAGLAAALTAAGKNVFIGARDAAKAQALAQKTGAQAQGGTLAQAVAAAQTVFLALPYAAAAEVLQQLDVSGKTLIDISNPVTADFQNLSLGFTTSAAEEIAKAAPQAAVVKGFNTVFAQLLDPAARSGQTVQVFLAADDEEAKKRAAALTADMGFKAVDAGGLRNSRFLEPLGEMNILFGFFLGKGTGIAPMWSGL</sequence>
<dbReference type="Pfam" id="PF03807">
    <property type="entry name" value="F420_oxidored"/>
    <property type="match status" value="1"/>
</dbReference>
<evidence type="ECO:0000313" key="3">
    <source>
        <dbReference type="EMBL" id="MBS9340445.1"/>
    </source>
</evidence>
<evidence type="ECO:0000259" key="2">
    <source>
        <dbReference type="Pfam" id="PF03807"/>
    </source>
</evidence>
<organism evidence="3 4">
    <name type="scientific">Neisseria elongata subsp. nitroreducens</name>
    <dbReference type="NCBI Taxonomy" id="90367"/>
    <lineage>
        <taxon>Bacteria</taxon>
        <taxon>Pseudomonadati</taxon>
        <taxon>Pseudomonadota</taxon>
        <taxon>Betaproteobacteria</taxon>
        <taxon>Neisseriales</taxon>
        <taxon>Neisseriaceae</taxon>
        <taxon>Neisseria</taxon>
    </lineage>
</organism>
<proteinExistence type="predicted"/>
<keyword evidence="1" id="KW-0560">Oxidoreductase</keyword>
<evidence type="ECO:0000256" key="1">
    <source>
        <dbReference type="ARBA" id="ARBA00023002"/>
    </source>
</evidence>
<dbReference type="GO" id="GO:0016491">
    <property type="term" value="F:oxidoreductase activity"/>
    <property type="evidence" value="ECO:0007669"/>
    <property type="project" value="UniProtKB-KW"/>
</dbReference>
<dbReference type="InterPro" id="IPR051267">
    <property type="entry name" value="STEAP_metalloreductase"/>
</dbReference>
<dbReference type="PANTHER" id="PTHR14239">
    <property type="entry name" value="DUDULIN-RELATED"/>
    <property type="match status" value="1"/>
</dbReference>
<reference evidence="3" key="1">
    <citation type="submission" date="2021-04" db="EMBL/GenBank/DDBJ databases">
        <title>Genomic characterization of endocarditis-associated Neisseria elongata subsp. nitroreducens.</title>
        <authorList>
            <person name="Schorner M."/>
            <person name="Passarelli-Araujo H."/>
            <person name="Scheffer M."/>
            <person name="Barazzetti F."/>
            <person name="Martins J."/>
            <person name="Machado H."/>
            <person name="Palmeiro J."/>
            <person name="Bazzo M."/>
        </authorList>
    </citation>
    <scope>NUCLEOTIDE SEQUENCE</scope>
    <source>
        <strain evidence="3">Nel_M001</strain>
    </source>
</reference>
<dbReference type="Gene3D" id="3.40.50.720">
    <property type="entry name" value="NAD(P)-binding Rossmann-like Domain"/>
    <property type="match status" value="1"/>
</dbReference>
<feature type="domain" description="Pyrroline-5-carboxylate reductase catalytic N-terminal" evidence="2">
    <location>
        <begin position="4"/>
        <end position="92"/>
    </location>
</feature>
<comment type="caution">
    <text evidence="3">The sequence shown here is derived from an EMBL/GenBank/DDBJ whole genome shotgun (WGS) entry which is preliminary data.</text>
</comment>
<dbReference type="PANTHER" id="PTHR14239:SF10">
    <property type="entry name" value="REDUCTASE"/>
    <property type="match status" value="1"/>
</dbReference>
<dbReference type="InterPro" id="IPR036291">
    <property type="entry name" value="NAD(P)-bd_dom_sf"/>
</dbReference>
<accession>A0A9X0ZW63</accession>
<dbReference type="EMBL" id="JAGJWT010000004">
    <property type="protein sequence ID" value="MBS9340445.1"/>
    <property type="molecule type" value="Genomic_DNA"/>
</dbReference>
<gene>
    <name evidence="3" type="ORF">J8641_06380</name>
</gene>
<protein>
    <submittedName>
        <fullName evidence="3">NAD(P)-binding domain-containing protein</fullName>
    </submittedName>
</protein>
<dbReference type="AlphaFoldDB" id="A0A9X0ZW63"/>
<dbReference type="InterPro" id="IPR028939">
    <property type="entry name" value="P5C_Rdtase_cat_N"/>
</dbReference>
<dbReference type="RefSeq" id="WP_003778214.1">
    <property type="nucleotide sequence ID" value="NZ_JAGJWT010000004.1"/>
</dbReference>